<dbReference type="Pfam" id="PF04784">
    <property type="entry name" value="DUF547"/>
    <property type="match status" value="1"/>
</dbReference>
<sequence>MKVIMRAEGRRRMRPRDRLLPEDLSLEFPVTGTTALADLPALDGQELGLGGRHCRSLSAPDEESESASWDVSYQASQNQTLKQQWRSKMKKSQIEDKKKQVINDHQAALEKDVAQLQTRLHDEKMHRMCLEQALAAGASDLIKPQPVSSDLAPQSQQLITEISSLQKEVSYLEQHAHSLYHRLLNQKLSVQLSTHHCGTDCGSLGAQEPAMIVNVQSSDLMAKSTAEQRQTPFPPCMPQNQYHIGSVATKGFRAPHSASIDVSQFKQLQPGSLLAPQNGVQPPHASFTSSQQLVQRKVSPVFHLKNPTPSRVSPVKVNTKLTLEKVSENVMLQPLPRTPNKLSEELLCCIAAIYCKLLVDPPLTKLSPLSSSPSSSSSRAAIMHKSFLNSNESGSVQCRASNMSREIDPCNFHNPYLVKDMERDDVGPYSLMVEISWIRLDKERLTYAARALQNFRSMVEQLEKVDPGQMKQDEKLAFWINVYNALMMHAYLAYGIPQNRLKRLTLLQKAAYKVGPYSITAQTIEHSILGCHSNRPAQWFQALLNPGTKFKAGDERRSYALQKPEPAVCFALCCGRSSDPAVRVYTAKNVQSELEVAMREFLQASIGIRGDNKVLLPKILEGYSRERMLNSATLLEWVCKNVPRKLEARIRHCIELKPHKNPAHCLQWLPYDSGFRYIFVKDLPQCLPFSIKDPQSQNSSFLRFRHVTKP</sequence>
<dbReference type="Proteomes" id="UP001497444">
    <property type="component" value="Chromosome 15"/>
</dbReference>
<dbReference type="Pfam" id="PF14389">
    <property type="entry name" value="Lzipper-MIP1"/>
    <property type="match status" value="1"/>
</dbReference>
<dbReference type="PANTHER" id="PTHR23054:SF18">
    <property type="entry name" value="TERNARY COMPLEX FACTOR MIP1, LEUCINE-ZIPPER"/>
    <property type="match status" value="1"/>
</dbReference>
<dbReference type="InterPro" id="IPR006869">
    <property type="entry name" value="DUF547"/>
</dbReference>
<dbReference type="EMBL" id="OZ020110">
    <property type="protein sequence ID" value="CAK9262804.1"/>
    <property type="molecule type" value="Genomic_DNA"/>
</dbReference>
<dbReference type="PANTHER" id="PTHR23054">
    <property type="entry name" value="TERNARY COMPLEX FACTOR MIP1, LEUCINE-ZIPPER-RELATED"/>
    <property type="match status" value="1"/>
</dbReference>
<gene>
    <name evidence="3" type="ORF">CSSPJE1EN1_LOCUS8282</name>
</gene>
<organism evidence="3 4">
    <name type="scientific">Sphagnum jensenii</name>
    <dbReference type="NCBI Taxonomy" id="128206"/>
    <lineage>
        <taxon>Eukaryota</taxon>
        <taxon>Viridiplantae</taxon>
        <taxon>Streptophyta</taxon>
        <taxon>Embryophyta</taxon>
        <taxon>Bryophyta</taxon>
        <taxon>Sphagnophytina</taxon>
        <taxon>Sphagnopsida</taxon>
        <taxon>Sphagnales</taxon>
        <taxon>Sphagnaceae</taxon>
        <taxon>Sphagnum</taxon>
    </lineage>
</organism>
<evidence type="ECO:0008006" key="5">
    <source>
        <dbReference type="Google" id="ProtNLM"/>
    </source>
</evidence>
<reference evidence="3" key="1">
    <citation type="submission" date="2024-02" db="EMBL/GenBank/DDBJ databases">
        <authorList>
            <consortium name="ELIXIR-Norway"/>
            <consortium name="Elixir Norway"/>
        </authorList>
    </citation>
    <scope>NUCLEOTIDE SEQUENCE</scope>
</reference>
<feature type="domain" description="Ternary complex factor MIP1 leucine-zipper" evidence="2">
    <location>
        <begin position="103"/>
        <end position="186"/>
    </location>
</feature>
<accession>A0ABP0W7M1</accession>
<protein>
    <recommendedName>
        <fullName evidence="5">DUF547 domain-containing protein</fullName>
    </recommendedName>
</protein>
<dbReference type="InterPro" id="IPR025757">
    <property type="entry name" value="MIP1_Leuzipper"/>
</dbReference>
<evidence type="ECO:0000259" key="2">
    <source>
        <dbReference type="Pfam" id="PF14389"/>
    </source>
</evidence>
<evidence type="ECO:0000259" key="1">
    <source>
        <dbReference type="Pfam" id="PF04784"/>
    </source>
</evidence>
<proteinExistence type="predicted"/>
<name>A0ABP0W7M1_9BRYO</name>
<evidence type="ECO:0000313" key="3">
    <source>
        <dbReference type="EMBL" id="CAK9262804.1"/>
    </source>
</evidence>
<evidence type="ECO:0000313" key="4">
    <source>
        <dbReference type="Proteomes" id="UP001497444"/>
    </source>
</evidence>
<feature type="domain" description="DUF547" evidence="1">
    <location>
        <begin position="469"/>
        <end position="602"/>
    </location>
</feature>
<keyword evidence="4" id="KW-1185">Reference proteome</keyword>